<reference evidence="1" key="1">
    <citation type="submission" date="2007-07" db="EMBL/GenBank/DDBJ databases">
        <title>PCAP assembly of the Caenorhabditis remanei genome.</title>
        <authorList>
            <consortium name="The Caenorhabditis remanei Sequencing Consortium"/>
            <person name="Wilson R.K."/>
        </authorList>
    </citation>
    <scope>NUCLEOTIDE SEQUENCE [LARGE SCALE GENOMIC DNA]</scope>
    <source>
        <strain evidence="1">PB4641</strain>
    </source>
</reference>
<dbReference type="AlphaFoldDB" id="E3N079"/>
<protein>
    <submittedName>
        <fullName evidence="1">Uncharacterized protein</fullName>
    </submittedName>
</protein>
<organism evidence="2">
    <name type="scientific">Caenorhabditis remanei</name>
    <name type="common">Caenorhabditis vulgaris</name>
    <dbReference type="NCBI Taxonomy" id="31234"/>
    <lineage>
        <taxon>Eukaryota</taxon>
        <taxon>Metazoa</taxon>
        <taxon>Ecdysozoa</taxon>
        <taxon>Nematoda</taxon>
        <taxon>Chromadorea</taxon>
        <taxon>Rhabditida</taxon>
        <taxon>Rhabditina</taxon>
        <taxon>Rhabditomorpha</taxon>
        <taxon>Rhabditoidea</taxon>
        <taxon>Rhabditidae</taxon>
        <taxon>Peloderinae</taxon>
        <taxon>Caenorhabditis</taxon>
    </lineage>
</organism>
<evidence type="ECO:0000313" key="2">
    <source>
        <dbReference type="Proteomes" id="UP000008281"/>
    </source>
</evidence>
<keyword evidence="2" id="KW-1185">Reference proteome</keyword>
<accession>E3N079</accession>
<evidence type="ECO:0000313" key="1">
    <source>
        <dbReference type="EMBL" id="EFP13283.1"/>
    </source>
</evidence>
<dbReference type="InParanoid" id="E3N079"/>
<sequence>MPIDKLFDGDVSGIPLLAVPNDDNTRYVILEGHQRVPTALGDICSMDYRGCVYRNISKEKINFLNNMPLDKMFDEDVSGTPVLAVPGGDDDTRCVVMQGCIDSLRSCRDRSLKKRSKSNRFDSFDSLSRLFY</sequence>
<proteinExistence type="predicted"/>
<dbReference type="Proteomes" id="UP000008281">
    <property type="component" value="Unassembled WGS sequence"/>
</dbReference>
<name>E3N079_CAERE</name>
<gene>
    <name evidence="1" type="ORF">CRE_12198</name>
</gene>
<dbReference type="EMBL" id="DS268504">
    <property type="protein sequence ID" value="EFP13283.1"/>
    <property type="molecule type" value="Genomic_DNA"/>
</dbReference>
<dbReference type="HOGENOM" id="CLU_1919028_0_0_1"/>